<evidence type="ECO:0000313" key="1">
    <source>
        <dbReference type="EMBL" id="KAH7867023.1"/>
    </source>
</evidence>
<name>A0ACB7ZMV6_9ERIC</name>
<comment type="caution">
    <text evidence="1">The sequence shown here is derived from an EMBL/GenBank/DDBJ whole genome shotgun (WGS) entry which is preliminary data.</text>
</comment>
<proteinExistence type="predicted"/>
<reference evidence="1 2" key="1">
    <citation type="journal article" date="2021" name="Hortic Res">
        <title>High-quality reference genome and annotation aids understanding of berry development for evergreen blueberry (Vaccinium darrowii).</title>
        <authorList>
            <person name="Yu J."/>
            <person name="Hulse-Kemp A.M."/>
            <person name="Babiker E."/>
            <person name="Staton M."/>
        </authorList>
    </citation>
    <scope>NUCLEOTIDE SEQUENCE [LARGE SCALE GENOMIC DNA]</scope>
    <source>
        <strain evidence="2">cv. NJ 8807/NJ 8810</strain>
        <tissue evidence="1">Young leaf</tissue>
    </source>
</reference>
<evidence type="ECO:0000313" key="2">
    <source>
        <dbReference type="Proteomes" id="UP000828048"/>
    </source>
</evidence>
<accession>A0ACB7ZMV6</accession>
<dbReference type="EMBL" id="CM037159">
    <property type="protein sequence ID" value="KAH7867023.1"/>
    <property type="molecule type" value="Genomic_DNA"/>
</dbReference>
<gene>
    <name evidence="1" type="ORF">Vadar_027960</name>
</gene>
<dbReference type="Proteomes" id="UP000828048">
    <property type="component" value="Chromosome 9"/>
</dbReference>
<protein>
    <submittedName>
        <fullName evidence="1">Uncharacterized protein</fullName>
    </submittedName>
</protein>
<sequence length="115" mass="13094">MFSELSNNVADFSFNIFVSYELDGVIYDDIDYSIQAMAQLVSVIMLQPEVGGNRETLAFAGLHQVKFRKPVIAGDTLVMRATMTKLQRQLGFAKMEAKALRMRERENTAERRGRE</sequence>
<organism evidence="1 2">
    <name type="scientific">Vaccinium darrowii</name>
    <dbReference type="NCBI Taxonomy" id="229202"/>
    <lineage>
        <taxon>Eukaryota</taxon>
        <taxon>Viridiplantae</taxon>
        <taxon>Streptophyta</taxon>
        <taxon>Embryophyta</taxon>
        <taxon>Tracheophyta</taxon>
        <taxon>Spermatophyta</taxon>
        <taxon>Magnoliopsida</taxon>
        <taxon>eudicotyledons</taxon>
        <taxon>Gunneridae</taxon>
        <taxon>Pentapetalae</taxon>
        <taxon>asterids</taxon>
        <taxon>Ericales</taxon>
        <taxon>Ericaceae</taxon>
        <taxon>Vaccinioideae</taxon>
        <taxon>Vaccinieae</taxon>
        <taxon>Vaccinium</taxon>
    </lineage>
</organism>
<keyword evidence="2" id="KW-1185">Reference proteome</keyword>